<dbReference type="CDD" id="cd05278">
    <property type="entry name" value="FDH_like"/>
    <property type="match status" value="1"/>
</dbReference>
<accession>A0ABT1RLK1</accession>
<dbReference type="InterPro" id="IPR002328">
    <property type="entry name" value="ADH_Zn_CS"/>
</dbReference>
<dbReference type="SUPFAM" id="SSF51735">
    <property type="entry name" value="NAD(P)-binding Rossmann-fold domains"/>
    <property type="match status" value="1"/>
</dbReference>
<name>A0ABT1RLK1_9FIRM</name>
<dbReference type="Gene3D" id="3.90.180.10">
    <property type="entry name" value="Medium-chain alcohol dehydrogenases, catalytic domain"/>
    <property type="match status" value="1"/>
</dbReference>
<reference evidence="8 9" key="1">
    <citation type="submission" date="2022-06" db="EMBL/GenBank/DDBJ databases">
        <title>Isolation of gut microbiota from human fecal samples.</title>
        <authorList>
            <person name="Pamer E.G."/>
            <person name="Barat B."/>
            <person name="Waligurski E."/>
            <person name="Medina S."/>
            <person name="Paddock L."/>
            <person name="Mostad J."/>
        </authorList>
    </citation>
    <scope>NUCLEOTIDE SEQUENCE [LARGE SCALE GENOMIC DNA]</scope>
    <source>
        <strain evidence="8 9">SL.3.17</strain>
    </source>
</reference>
<dbReference type="SMART" id="SM00829">
    <property type="entry name" value="PKS_ER"/>
    <property type="match status" value="1"/>
</dbReference>
<keyword evidence="4 6" id="KW-0862">Zinc</keyword>
<evidence type="ECO:0000259" key="7">
    <source>
        <dbReference type="SMART" id="SM00829"/>
    </source>
</evidence>
<sequence>MKAFVYKGNHELKLEERPRPRLQSPKDAIVRVTLASICSSDLHIKHGAVPKAIPGVILGHEMVGVVEETGTEVSKVRPGDRVTINVETFCGECFYCRRGLVNNCQDPDGGWALGCRIDGGQAEYVRVPYADNGLNRIPDSVTDQQALFTGDILSTGYWAADLAEIKKDDTVVILGAGSTGLCAAMCAALYEPKNLILAEIDCERADFARQLGIPADVVDPQDLKFVISDKTAGRGADSVIEAAGGAGTFDLAWQLARPSGIVCLVAMYEENQILPLPHMYGKNLTFKTGGVHAAHCDRLLRLIADSRLDTTGLITHTFAMEDILEAYDLFEKRLDGVMKIAIEMNK</sequence>
<proteinExistence type="inferred from homology"/>
<dbReference type="Pfam" id="PF08240">
    <property type="entry name" value="ADH_N"/>
    <property type="match status" value="1"/>
</dbReference>
<dbReference type="EMBL" id="JANFXK010000004">
    <property type="protein sequence ID" value="MCQ4636058.1"/>
    <property type="molecule type" value="Genomic_DNA"/>
</dbReference>
<evidence type="ECO:0000256" key="3">
    <source>
        <dbReference type="ARBA" id="ARBA00022723"/>
    </source>
</evidence>
<dbReference type="PANTHER" id="PTHR42813">
    <property type="entry name" value="ZINC-TYPE ALCOHOL DEHYDROGENASE-LIKE"/>
    <property type="match status" value="1"/>
</dbReference>
<comment type="similarity">
    <text evidence="2 6">Belongs to the zinc-containing alcohol dehydrogenase family.</text>
</comment>
<dbReference type="InterPro" id="IPR013154">
    <property type="entry name" value="ADH-like_N"/>
</dbReference>
<keyword evidence="9" id="KW-1185">Reference proteome</keyword>
<keyword evidence="5" id="KW-0560">Oxidoreductase</keyword>
<dbReference type="PROSITE" id="PS00059">
    <property type="entry name" value="ADH_ZINC"/>
    <property type="match status" value="1"/>
</dbReference>
<gene>
    <name evidence="8" type="ORF">NE619_04910</name>
</gene>
<dbReference type="InterPro" id="IPR011032">
    <property type="entry name" value="GroES-like_sf"/>
</dbReference>
<evidence type="ECO:0000256" key="6">
    <source>
        <dbReference type="RuleBase" id="RU361277"/>
    </source>
</evidence>
<dbReference type="Proteomes" id="UP001524502">
    <property type="component" value="Unassembled WGS sequence"/>
</dbReference>
<evidence type="ECO:0000256" key="1">
    <source>
        <dbReference type="ARBA" id="ARBA00001947"/>
    </source>
</evidence>
<evidence type="ECO:0000256" key="2">
    <source>
        <dbReference type="ARBA" id="ARBA00008072"/>
    </source>
</evidence>
<evidence type="ECO:0000313" key="9">
    <source>
        <dbReference type="Proteomes" id="UP001524502"/>
    </source>
</evidence>
<evidence type="ECO:0000256" key="5">
    <source>
        <dbReference type="ARBA" id="ARBA00023002"/>
    </source>
</evidence>
<dbReference type="InterPro" id="IPR020843">
    <property type="entry name" value="ER"/>
</dbReference>
<dbReference type="Pfam" id="PF00107">
    <property type="entry name" value="ADH_zinc_N"/>
    <property type="match status" value="1"/>
</dbReference>
<protein>
    <submittedName>
        <fullName evidence="8">Alcohol dehydrogenase</fullName>
    </submittedName>
</protein>
<keyword evidence="3 6" id="KW-0479">Metal-binding</keyword>
<organism evidence="8 9">
    <name type="scientific">Anaerovorax odorimutans</name>
    <dbReference type="NCBI Taxonomy" id="109327"/>
    <lineage>
        <taxon>Bacteria</taxon>
        <taxon>Bacillati</taxon>
        <taxon>Bacillota</taxon>
        <taxon>Clostridia</taxon>
        <taxon>Peptostreptococcales</taxon>
        <taxon>Anaerovoracaceae</taxon>
        <taxon>Anaerovorax</taxon>
    </lineage>
</organism>
<dbReference type="SUPFAM" id="SSF50129">
    <property type="entry name" value="GroES-like"/>
    <property type="match status" value="1"/>
</dbReference>
<dbReference type="RefSeq" id="WP_256131247.1">
    <property type="nucleotide sequence ID" value="NZ_JANFXK010000004.1"/>
</dbReference>
<dbReference type="InterPro" id="IPR036291">
    <property type="entry name" value="NAD(P)-bd_dom_sf"/>
</dbReference>
<feature type="domain" description="Enoyl reductase (ER)" evidence="7">
    <location>
        <begin position="8"/>
        <end position="342"/>
    </location>
</feature>
<dbReference type="Gene3D" id="3.40.50.720">
    <property type="entry name" value="NAD(P)-binding Rossmann-like Domain"/>
    <property type="match status" value="1"/>
</dbReference>
<dbReference type="PANTHER" id="PTHR42813:SF4">
    <property type="entry name" value="NADP-DEPENDENT ISOPROPANOL DEHYDROGENASE"/>
    <property type="match status" value="1"/>
</dbReference>
<comment type="caution">
    <text evidence="8">The sequence shown here is derived from an EMBL/GenBank/DDBJ whole genome shotgun (WGS) entry which is preliminary data.</text>
</comment>
<dbReference type="InterPro" id="IPR013149">
    <property type="entry name" value="ADH-like_C"/>
</dbReference>
<evidence type="ECO:0000313" key="8">
    <source>
        <dbReference type="EMBL" id="MCQ4636058.1"/>
    </source>
</evidence>
<comment type="cofactor">
    <cofactor evidence="1 6">
        <name>Zn(2+)</name>
        <dbReference type="ChEBI" id="CHEBI:29105"/>
    </cofactor>
</comment>
<evidence type="ECO:0000256" key="4">
    <source>
        <dbReference type="ARBA" id="ARBA00022833"/>
    </source>
</evidence>